<evidence type="ECO:0000313" key="1">
    <source>
        <dbReference type="EMBL" id="BCZ84390.1"/>
    </source>
</evidence>
<dbReference type="Proteomes" id="UP001319874">
    <property type="component" value="Chromosome 4"/>
</dbReference>
<dbReference type="EMBL" id="AP024958">
    <property type="protein sequence ID" value="BCZ84390.1"/>
    <property type="molecule type" value="Genomic_DNA"/>
</dbReference>
<sequence length="58" mass="6455">MHYKRQILHDKYDHPVAGLLETQLPTPDVRVGCDTNLVQDATRSLTVIVCVAALLNPD</sequence>
<proteinExistence type="predicted"/>
<organism evidence="1 2">
    <name type="scientific">Paraburkholderia terrae</name>
    <dbReference type="NCBI Taxonomy" id="311230"/>
    <lineage>
        <taxon>Bacteria</taxon>
        <taxon>Pseudomonadati</taxon>
        <taxon>Pseudomonadota</taxon>
        <taxon>Betaproteobacteria</taxon>
        <taxon>Burkholderiales</taxon>
        <taxon>Burkholderiaceae</taxon>
        <taxon>Paraburkholderia</taxon>
    </lineage>
</organism>
<reference evidence="1 2" key="1">
    <citation type="journal article" date="2022" name="Front. Microbiol.">
        <title>Identification and characterization of a novel class of self-sufficient cytochrome P450 hydroxylase involved in cyclohexanecarboxylate degradation in Paraburkholderia terrae strain KU-64.</title>
        <authorList>
            <person name="Yamamoto T."/>
            <person name="Hasegawa Y."/>
            <person name="Iwaki H."/>
        </authorList>
    </citation>
    <scope>NUCLEOTIDE SEQUENCE [LARGE SCALE GENOMIC DNA]</scope>
    <source>
        <strain evidence="1 2">KU-64</strain>
    </source>
</reference>
<name>A0ABN6JVG5_9BURK</name>
<protein>
    <submittedName>
        <fullName evidence="1">Uncharacterized protein</fullName>
    </submittedName>
</protein>
<evidence type="ECO:0000313" key="2">
    <source>
        <dbReference type="Proteomes" id="UP001319874"/>
    </source>
</evidence>
<accession>A0ABN6JVG5</accession>
<gene>
    <name evidence="1" type="ORF">PTKU64_80650</name>
</gene>
<keyword evidence="2" id="KW-1185">Reference proteome</keyword>